<protein>
    <submittedName>
        <fullName evidence="1">Uncharacterized protein</fullName>
    </submittedName>
</protein>
<comment type="caution">
    <text evidence="1">The sequence shown here is derived from an EMBL/GenBank/DDBJ whole genome shotgun (WGS) entry which is preliminary data.</text>
</comment>
<sequence>MATIWVLTDQGWKDEKEVLTPHANKVKKNAGVELIEVTQETTAKLMARLPMVTVRANKYRIHCVG</sequence>
<evidence type="ECO:0000313" key="2">
    <source>
        <dbReference type="Proteomes" id="UP001418796"/>
    </source>
</evidence>
<accession>A0ABU9VNV4</accession>
<dbReference type="Proteomes" id="UP001418796">
    <property type="component" value="Unassembled WGS sequence"/>
</dbReference>
<keyword evidence="2" id="KW-1185">Reference proteome</keyword>
<proteinExistence type="predicted"/>
<dbReference type="EMBL" id="JBCITK010000002">
    <property type="protein sequence ID" value="MEN0645577.1"/>
    <property type="molecule type" value="Genomic_DNA"/>
</dbReference>
<name>A0ABU9VNV4_9BACI</name>
<organism evidence="1 2">
    <name type="scientific">Alkalicoccobacillus gibsonii</name>
    <dbReference type="NCBI Taxonomy" id="79881"/>
    <lineage>
        <taxon>Bacteria</taxon>
        <taxon>Bacillati</taxon>
        <taxon>Bacillota</taxon>
        <taxon>Bacilli</taxon>
        <taxon>Bacillales</taxon>
        <taxon>Bacillaceae</taxon>
        <taxon>Alkalicoccobacillus</taxon>
    </lineage>
</organism>
<dbReference type="RefSeq" id="WP_343132244.1">
    <property type="nucleotide sequence ID" value="NZ_JBCITK010000002.1"/>
</dbReference>
<evidence type="ECO:0000313" key="1">
    <source>
        <dbReference type="EMBL" id="MEN0645577.1"/>
    </source>
</evidence>
<reference evidence="1 2" key="1">
    <citation type="submission" date="2024-03" db="EMBL/GenBank/DDBJ databases">
        <title>Bacilli Hybrid Assemblies.</title>
        <authorList>
            <person name="Kovac J."/>
        </authorList>
    </citation>
    <scope>NUCLEOTIDE SEQUENCE [LARGE SCALE GENOMIC DNA]</scope>
    <source>
        <strain evidence="1 2">FSL R7-0666</strain>
    </source>
</reference>
<gene>
    <name evidence="1" type="ORF">MKY91_20640</name>
</gene>